<evidence type="ECO:0000313" key="3">
    <source>
        <dbReference type="Proteomes" id="UP000799757"/>
    </source>
</evidence>
<keyword evidence="3" id="KW-1185">Reference proteome</keyword>
<dbReference type="Pfam" id="PF04081">
    <property type="entry name" value="DNA_pol_delta_4"/>
    <property type="match status" value="1"/>
</dbReference>
<proteinExistence type="predicted"/>
<gene>
    <name evidence="2" type="ORF">K505DRAFT_413982</name>
</gene>
<dbReference type="GO" id="GO:0003887">
    <property type="term" value="F:DNA-directed DNA polymerase activity"/>
    <property type="evidence" value="ECO:0007669"/>
    <property type="project" value="TreeGrafter"/>
</dbReference>
<feature type="region of interest" description="Disordered" evidence="1">
    <location>
        <begin position="1"/>
        <end position="22"/>
    </location>
</feature>
<evidence type="ECO:0000256" key="1">
    <source>
        <dbReference type="SAM" id="MobiDB-lite"/>
    </source>
</evidence>
<dbReference type="GO" id="GO:0000731">
    <property type="term" value="P:DNA synthesis involved in DNA repair"/>
    <property type="evidence" value="ECO:0007669"/>
    <property type="project" value="InterPro"/>
</dbReference>
<reference evidence="2" key="1">
    <citation type="journal article" date="2020" name="Stud. Mycol.">
        <title>101 Dothideomycetes genomes: a test case for predicting lifestyles and emergence of pathogens.</title>
        <authorList>
            <person name="Haridas S."/>
            <person name="Albert R."/>
            <person name="Binder M."/>
            <person name="Bloem J."/>
            <person name="Labutti K."/>
            <person name="Salamov A."/>
            <person name="Andreopoulos B."/>
            <person name="Baker S."/>
            <person name="Barry K."/>
            <person name="Bills G."/>
            <person name="Bluhm B."/>
            <person name="Cannon C."/>
            <person name="Castanera R."/>
            <person name="Culley D."/>
            <person name="Daum C."/>
            <person name="Ezra D."/>
            <person name="Gonzalez J."/>
            <person name="Henrissat B."/>
            <person name="Kuo A."/>
            <person name="Liang C."/>
            <person name="Lipzen A."/>
            <person name="Lutzoni F."/>
            <person name="Magnuson J."/>
            <person name="Mondo S."/>
            <person name="Nolan M."/>
            <person name="Ohm R."/>
            <person name="Pangilinan J."/>
            <person name="Park H.-J."/>
            <person name="Ramirez L."/>
            <person name="Alfaro M."/>
            <person name="Sun H."/>
            <person name="Tritt A."/>
            <person name="Yoshinaga Y."/>
            <person name="Zwiers L.-H."/>
            <person name="Turgeon B."/>
            <person name="Goodwin S."/>
            <person name="Spatafora J."/>
            <person name="Crous P."/>
            <person name="Grigoriev I."/>
        </authorList>
    </citation>
    <scope>NUCLEOTIDE SEQUENCE</scope>
    <source>
        <strain evidence="2">CBS 109.77</strain>
    </source>
</reference>
<sequence>MPPKRRTEGTAPKSHQSTLAFHGAANKVTKAGTRAPSAKKNLISEPVVKDIKVEVDAPDTVDEAQPTTVEAAIIEQTEQEVAAQKVALTPEEVTAKRITDAKIKKYWLARGGKNEKLKVHQKDLSMHEKILREFDMSGQYGPCTGIARLKRWKRAHRLDLEPPIEVLAVLLKEQEGDNKLLVQRSHVDELLNSRADEDA</sequence>
<accession>A0A6A6XS17</accession>
<dbReference type="PANTHER" id="PTHR14303:SF0">
    <property type="entry name" value="DNA POLYMERASE DELTA SUBUNIT 4"/>
    <property type="match status" value="1"/>
</dbReference>
<evidence type="ECO:0008006" key="4">
    <source>
        <dbReference type="Google" id="ProtNLM"/>
    </source>
</evidence>
<dbReference type="EMBL" id="MU001772">
    <property type="protein sequence ID" value="KAF2799028.1"/>
    <property type="molecule type" value="Genomic_DNA"/>
</dbReference>
<dbReference type="Proteomes" id="UP000799757">
    <property type="component" value="Unassembled WGS sequence"/>
</dbReference>
<protein>
    <recommendedName>
        <fullName evidence="4">DNA polymerase delta subunit 4</fullName>
    </recommendedName>
</protein>
<dbReference type="GO" id="GO:0043625">
    <property type="term" value="C:delta DNA polymerase complex"/>
    <property type="evidence" value="ECO:0007669"/>
    <property type="project" value="TreeGrafter"/>
</dbReference>
<name>A0A6A6XS17_9PLEO</name>
<dbReference type="OrthoDB" id="337486at2759"/>
<dbReference type="InterPro" id="IPR007218">
    <property type="entry name" value="DNA_pol_delta_4"/>
</dbReference>
<evidence type="ECO:0000313" key="2">
    <source>
        <dbReference type="EMBL" id="KAF2799028.1"/>
    </source>
</evidence>
<dbReference type="AlphaFoldDB" id="A0A6A6XS17"/>
<dbReference type="GO" id="GO:0006261">
    <property type="term" value="P:DNA-templated DNA replication"/>
    <property type="evidence" value="ECO:0007669"/>
    <property type="project" value="TreeGrafter"/>
</dbReference>
<dbReference type="PANTHER" id="PTHR14303">
    <property type="entry name" value="DNA POLYMERASE DELTA SUBUNIT 4"/>
    <property type="match status" value="1"/>
</dbReference>
<organism evidence="2 3">
    <name type="scientific">Melanomma pulvis-pyrius CBS 109.77</name>
    <dbReference type="NCBI Taxonomy" id="1314802"/>
    <lineage>
        <taxon>Eukaryota</taxon>
        <taxon>Fungi</taxon>
        <taxon>Dikarya</taxon>
        <taxon>Ascomycota</taxon>
        <taxon>Pezizomycotina</taxon>
        <taxon>Dothideomycetes</taxon>
        <taxon>Pleosporomycetidae</taxon>
        <taxon>Pleosporales</taxon>
        <taxon>Melanommataceae</taxon>
        <taxon>Melanomma</taxon>
    </lineage>
</organism>